<evidence type="ECO:0000313" key="2">
    <source>
        <dbReference type="Proteomes" id="UP000474175"/>
    </source>
</evidence>
<comment type="caution">
    <text evidence="1">The sequence shown here is derived from an EMBL/GenBank/DDBJ whole genome shotgun (WGS) entry which is preliminary data.</text>
</comment>
<accession>A0A6L9KZN2</accession>
<sequence length="174" mass="20031">MTKGLIRLSYRKIIDASSQKLWDKYVFDDTHMEFYMQAQLYNKDDKYNTFQELIDNVPQAEKLHYLTSRAAVGYIRQLNGVIPDVLNSSGKVCLPFTQFTFEILRSHVSNKDMHKIALTFYSEPITWIDTLGDALLIAYGDKRESLSNGDEVETDTLYLQPFLSISSLQATRPS</sequence>
<protein>
    <submittedName>
        <fullName evidence="1">Uncharacterized protein</fullName>
    </submittedName>
</protein>
<dbReference type="Proteomes" id="UP000474175">
    <property type="component" value="Unassembled WGS sequence"/>
</dbReference>
<gene>
    <name evidence="1" type="ORF">GK108_02380</name>
</gene>
<proteinExistence type="predicted"/>
<evidence type="ECO:0000313" key="1">
    <source>
        <dbReference type="EMBL" id="NDU93706.1"/>
    </source>
</evidence>
<dbReference type="EMBL" id="JAAFZH010000001">
    <property type="protein sequence ID" value="NDU93706.1"/>
    <property type="molecule type" value="Genomic_DNA"/>
</dbReference>
<reference evidence="1 2" key="1">
    <citation type="submission" date="2020-02" db="EMBL/GenBank/DDBJ databases">
        <title>Draft genome sequence of two Spirosoma agri KCTC 52727 and Spirosoma terrae KCTC 52035.</title>
        <authorList>
            <person name="Rojas J."/>
            <person name="Ambika Manirajan B."/>
            <person name="Suarez C."/>
            <person name="Ratering S."/>
            <person name="Schnell S."/>
        </authorList>
    </citation>
    <scope>NUCLEOTIDE SEQUENCE [LARGE SCALE GENOMIC DNA]</scope>
    <source>
        <strain evidence="1 2">KCTC 52035</strain>
    </source>
</reference>
<name>A0A6L9KZN2_9BACT</name>
<dbReference type="AlphaFoldDB" id="A0A6L9KZN2"/>
<dbReference type="RefSeq" id="WP_163942174.1">
    <property type="nucleotide sequence ID" value="NZ_JAAFZH010000001.1"/>
</dbReference>
<organism evidence="1 2">
    <name type="scientific">Spirosoma terrae</name>
    <dbReference type="NCBI Taxonomy" id="1968276"/>
    <lineage>
        <taxon>Bacteria</taxon>
        <taxon>Pseudomonadati</taxon>
        <taxon>Bacteroidota</taxon>
        <taxon>Cytophagia</taxon>
        <taxon>Cytophagales</taxon>
        <taxon>Cytophagaceae</taxon>
        <taxon>Spirosoma</taxon>
    </lineage>
</organism>
<keyword evidence="2" id="KW-1185">Reference proteome</keyword>